<sequence length="113" mass="11946">MVINALDRTVVNISSTTTCSKVANITTTINASVNNACATETIYIQASNSSQVTMQRSSSSPNIANVLGYLNATIYVSATQAINAIITGNTTVNYQGPLNNTQISQFGLILPWS</sequence>
<reference evidence="1" key="1">
    <citation type="submission" date="2021-02" db="EMBL/GenBank/DDBJ databases">
        <authorList>
            <person name="Nowell W R."/>
        </authorList>
    </citation>
    <scope>NUCLEOTIDE SEQUENCE</scope>
</reference>
<organism evidence="1 2">
    <name type="scientific">Didymodactylos carnosus</name>
    <dbReference type="NCBI Taxonomy" id="1234261"/>
    <lineage>
        <taxon>Eukaryota</taxon>
        <taxon>Metazoa</taxon>
        <taxon>Spiralia</taxon>
        <taxon>Gnathifera</taxon>
        <taxon>Rotifera</taxon>
        <taxon>Eurotatoria</taxon>
        <taxon>Bdelloidea</taxon>
        <taxon>Philodinida</taxon>
        <taxon>Philodinidae</taxon>
        <taxon>Didymodactylos</taxon>
    </lineage>
</organism>
<name>A0A8S2Y2B4_9BILA</name>
<comment type="caution">
    <text evidence="1">The sequence shown here is derived from an EMBL/GenBank/DDBJ whole genome shotgun (WGS) entry which is preliminary data.</text>
</comment>
<accession>A0A8S2Y2B4</accession>
<dbReference type="Proteomes" id="UP000682733">
    <property type="component" value="Unassembled WGS sequence"/>
</dbReference>
<protein>
    <submittedName>
        <fullName evidence="1">Uncharacterized protein</fullName>
    </submittedName>
</protein>
<evidence type="ECO:0000313" key="2">
    <source>
        <dbReference type="Proteomes" id="UP000682733"/>
    </source>
</evidence>
<dbReference type="AlphaFoldDB" id="A0A8S2Y2B4"/>
<gene>
    <name evidence="1" type="ORF">TMI583_LOCUS49009</name>
</gene>
<evidence type="ECO:0000313" key="1">
    <source>
        <dbReference type="EMBL" id="CAF4529759.1"/>
    </source>
</evidence>
<dbReference type="EMBL" id="CAJOBA010103788">
    <property type="protein sequence ID" value="CAF4529759.1"/>
    <property type="molecule type" value="Genomic_DNA"/>
</dbReference>
<proteinExistence type="predicted"/>